<feature type="domain" description="DUF7959" evidence="4">
    <location>
        <begin position="470"/>
        <end position="574"/>
    </location>
</feature>
<accession>A0ABD0LK93</accession>
<keyword evidence="6" id="KW-1185">Reference proteome</keyword>
<feature type="domain" description="LolA-like" evidence="3">
    <location>
        <begin position="251"/>
        <end position="463"/>
    </location>
</feature>
<sequence>MTTGLGRPARTLTVTRTMPTMDVCWLLMFVLCVASVEGLRIDGVCDPYPDSQTRHPEVSNVFKVSVECSMIDRNKTIFVREYFDYDGNKGRVTQVEFPHTGDVFFDYPNNQVLIVDPDTGDCFVEDLTTSDNKWMFGYKLKGGQAHLFGASGALHFGDAPEMYVNETVVRGITVETWESCQYSAPLNATMTVTWYFSHNTEWDMQIGVKSLPIRAVAIGKMYKFGDIYDFHHVYDFFDFEDSVRLYDFELPEGVVCLGRNNSKPFPSLPDRVSFIGEIIDFDFDTTTYLEESYDRLFKINVFRYKRDQDNQMLKAVDRILQVNDFNSGVSYIIDTAESTCKIVELGSAGIAFVDYMSHSKVQMKTPAQFFVDGKTNYVYGGLRTVRGMPCEVWVGRTDQVQGYTDQNVTEDHEDWNIGSENSRIPVMFRMWIPGKGQAVYDFNVYYYDRTTSQLINADISPCFHGTTRRRFTFDVDEKDHDDVFNNLANFKYALISAVSDFTGISQLRIGDIEIYYDVDVIHVSFDLLDKPPIPGDAVNMTAENSLTSAVQLYNDAMSAGYLQFSVVVGDNVKTIKPMVGTAAEVTQTSSSGFSTGALIGLGVGMLILGGAGGAGGALIFFK</sequence>
<keyword evidence="2" id="KW-0732">Signal</keyword>
<keyword evidence="1" id="KW-1133">Transmembrane helix</keyword>
<feature type="signal peptide" evidence="2">
    <location>
        <begin position="1"/>
        <end position="38"/>
    </location>
</feature>
<comment type="caution">
    <text evidence="5">The sequence shown here is derived from an EMBL/GenBank/DDBJ whole genome shotgun (WGS) entry which is preliminary data.</text>
</comment>
<gene>
    <name evidence="5" type="ORF">BaRGS_00009382</name>
</gene>
<evidence type="ECO:0000313" key="6">
    <source>
        <dbReference type="Proteomes" id="UP001519460"/>
    </source>
</evidence>
<dbReference type="InterPro" id="IPR058831">
    <property type="entry name" value="LolA-like_dom_2nd"/>
</dbReference>
<evidence type="ECO:0000259" key="3">
    <source>
        <dbReference type="Pfam" id="PF25898"/>
    </source>
</evidence>
<protein>
    <submittedName>
        <fullName evidence="5">Uncharacterized protein</fullName>
    </submittedName>
</protein>
<keyword evidence="1" id="KW-0812">Transmembrane</keyword>
<feature type="transmembrane region" description="Helical" evidence="1">
    <location>
        <begin position="597"/>
        <end position="621"/>
    </location>
</feature>
<proteinExistence type="predicted"/>
<dbReference type="PANTHER" id="PTHR36902:SF1">
    <property type="entry name" value="ENRICHED IN SURFACE-LABELED PROTEOME PROTEIN 9"/>
    <property type="match status" value="1"/>
</dbReference>
<evidence type="ECO:0000256" key="2">
    <source>
        <dbReference type="SAM" id="SignalP"/>
    </source>
</evidence>
<dbReference type="EMBL" id="JACVVK020000044">
    <property type="protein sequence ID" value="KAK7499407.1"/>
    <property type="molecule type" value="Genomic_DNA"/>
</dbReference>
<evidence type="ECO:0000256" key="1">
    <source>
        <dbReference type="SAM" id="Phobius"/>
    </source>
</evidence>
<dbReference type="InterPro" id="IPR058265">
    <property type="entry name" value="DUF7959"/>
</dbReference>
<reference evidence="5 6" key="1">
    <citation type="journal article" date="2023" name="Sci. Data">
        <title>Genome assembly of the Korean intertidal mud-creeper Batillaria attramentaria.</title>
        <authorList>
            <person name="Patra A.K."/>
            <person name="Ho P.T."/>
            <person name="Jun S."/>
            <person name="Lee S.J."/>
            <person name="Kim Y."/>
            <person name="Won Y.J."/>
        </authorList>
    </citation>
    <scope>NUCLEOTIDE SEQUENCE [LARGE SCALE GENOMIC DNA]</scope>
    <source>
        <strain evidence="5">Wonlab-2016</strain>
    </source>
</reference>
<evidence type="ECO:0000259" key="4">
    <source>
        <dbReference type="Pfam" id="PF25899"/>
    </source>
</evidence>
<dbReference type="Pfam" id="PF25899">
    <property type="entry name" value="DUF7959"/>
    <property type="match status" value="1"/>
</dbReference>
<name>A0ABD0LK93_9CAEN</name>
<feature type="chain" id="PRO_5044872584" evidence="2">
    <location>
        <begin position="39"/>
        <end position="622"/>
    </location>
</feature>
<dbReference type="PANTHER" id="PTHR36902">
    <property type="entry name" value="ENRICHED IN SURFACE-LABELED PROTEOME PROTEIN 9"/>
    <property type="match status" value="1"/>
</dbReference>
<feature type="domain" description="LolA-like" evidence="3">
    <location>
        <begin position="45"/>
        <end position="241"/>
    </location>
</feature>
<organism evidence="5 6">
    <name type="scientific">Batillaria attramentaria</name>
    <dbReference type="NCBI Taxonomy" id="370345"/>
    <lineage>
        <taxon>Eukaryota</taxon>
        <taxon>Metazoa</taxon>
        <taxon>Spiralia</taxon>
        <taxon>Lophotrochozoa</taxon>
        <taxon>Mollusca</taxon>
        <taxon>Gastropoda</taxon>
        <taxon>Caenogastropoda</taxon>
        <taxon>Sorbeoconcha</taxon>
        <taxon>Cerithioidea</taxon>
        <taxon>Batillariidae</taxon>
        <taxon>Batillaria</taxon>
    </lineage>
</organism>
<dbReference type="Pfam" id="PF25898">
    <property type="entry name" value="LolA_2nd_metazoa"/>
    <property type="match status" value="2"/>
</dbReference>
<dbReference type="AlphaFoldDB" id="A0ABD0LK93"/>
<dbReference type="Proteomes" id="UP001519460">
    <property type="component" value="Unassembled WGS sequence"/>
</dbReference>
<evidence type="ECO:0000313" key="5">
    <source>
        <dbReference type="EMBL" id="KAK7499407.1"/>
    </source>
</evidence>
<keyword evidence="1" id="KW-0472">Membrane</keyword>